<organism evidence="2 3">
    <name type="scientific">Rotaria sordida</name>
    <dbReference type="NCBI Taxonomy" id="392033"/>
    <lineage>
        <taxon>Eukaryota</taxon>
        <taxon>Metazoa</taxon>
        <taxon>Spiralia</taxon>
        <taxon>Gnathifera</taxon>
        <taxon>Rotifera</taxon>
        <taxon>Eurotatoria</taxon>
        <taxon>Bdelloidea</taxon>
        <taxon>Philodinida</taxon>
        <taxon>Philodinidae</taxon>
        <taxon>Rotaria</taxon>
    </lineage>
</organism>
<evidence type="ECO:0000313" key="2">
    <source>
        <dbReference type="EMBL" id="CAF1608042.1"/>
    </source>
</evidence>
<keyword evidence="3" id="KW-1185">Reference proteome</keyword>
<dbReference type="EMBL" id="CAJNOH010004249">
    <property type="protein sequence ID" value="CAF1363778.1"/>
    <property type="molecule type" value="Genomic_DNA"/>
</dbReference>
<protein>
    <submittedName>
        <fullName evidence="2">Uncharacterized protein</fullName>
    </submittedName>
</protein>
<evidence type="ECO:0000313" key="1">
    <source>
        <dbReference type="EMBL" id="CAF1363778.1"/>
    </source>
</evidence>
<dbReference type="Proteomes" id="UP000663870">
    <property type="component" value="Unassembled WGS sequence"/>
</dbReference>
<reference evidence="2" key="1">
    <citation type="submission" date="2021-02" db="EMBL/GenBank/DDBJ databases">
        <authorList>
            <person name="Nowell W R."/>
        </authorList>
    </citation>
    <scope>NUCLEOTIDE SEQUENCE</scope>
</reference>
<comment type="caution">
    <text evidence="2">The sequence shown here is derived from an EMBL/GenBank/DDBJ whole genome shotgun (WGS) entry which is preliminary data.</text>
</comment>
<accession>A0A816BBA4</accession>
<name>A0A816BBA4_9BILA</name>
<proteinExistence type="predicted"/>
<evidence type="ECO:0000313" key="3">
    <source>
        <dbReference type="Proteomes" id="UP000663870"/>
    </source>
</evidence>
<dbReference type="AlphaFoldDB" id="A0A816BBA4"/>
<dbReference type="Proteomes" id="UP000663854">
    <property type="component" value="Unassembled WGS sequence"/>
</dbReference>
<dbReference type="EMBL" id="CAJNOL010005654">
    <property type="protein sequence ID" value="CAF1608042.1"/>
    <property type="molecule type" value="Genomic_DNA"/>
</dbReference>
<sequence length="281" mass="33179">MLRTSNYHKHKSNGYVNIPFIFCGSFETRSTRTTTINDHHLFYSNETKLGLCLLNRQIITWSCPLFQQIKYLVIQLVSIQSLLSNNLCDIVNSRQEKFNDYAKLSVDCFSHFVHLSNVTEIEFRSAFGTTQWRDIQYILQACPNVINLIINTEYLLLSELIDNEFLIPIFKQIKMIESITQNIYFPLNFASKFLESFPSLRHIKLQVDSFDNCVHLIEIFLIHLTNLSYLKINYKHNALFDDPFTCDYIIKKRRQTFPDHIFNEQRINVKNNGETIEIWLS</sequence>
<gene>
    <name evidence="2" type="ORF">JXQ802_LOCUS49066</name>
    <name evidence="1" type="ORF">PYM288_LOCUS33010</name>
</gene>